<dbReference type="PANTHER" id="PTHR35174:SF3">
    <property type="entry name" value="BLL7171 PROTEIN"/>
    <property type="match status" value="1"/>
</dbReference>
<name>A0ABW8AI95_9ACTN</name>
<accession>A0ABW8AI95</accession>
<protein>
    <submittedName>
        <fullName evidence="3">YciI family protein</fullName>
    </submittedName>
</protein>
<reference evidence="3 4" key="1">
    <citation type="submission" date="2024-10" db="EMBL/GenBank/DDBJ databases">
        <title>The Natural Products Discovery Center: Release of the First 8490 Sequenced Strains for Exploring Actinobacteria Biosynthetic Diversity.</title>
        <authorList>
            <person name="Kalkreuter E."/>
            <person name="Kautsar S.A."/>
            <person name="Yang D."/>
            <person name="Bader C.D."/>
            <person name="Teijaro C.N."/>
            <person name="Fluegel L."/>
            <person name="Davis C.M."/>
            <person name="Simpson J.R."/>
            <person name="Lauterbach L."/>
            <person name="Steele A.D."/>
            <person name="Gui C."/>
            <person name="Meng S."/>
            <person name="Li G."/>
            <person name="Viehrig K."/>
            <person name="Ye F."/>
            <person name="Su P."/>
            <person name="Kiefer A.F."/>
            <person name="Nichols A."/>
            <person name="Cepeda A.J."/>
            <person name="Yan W."/>
            <person name="Fan B."/>
            <person name="Jiang Y."/>
            <person name="Adhikari A."/>
            <person name="Zheng C.-J."/>
            <person name="Schuster L."/>
            <person name="Cowan T.M."/>
            <person name="Smanski M.J."/>
            <person name="Chevrette M.G."/>
            <person name="De Carvalho L.P.S."/>
            <person name="Shen B."/>
        </authorList>
    </citation>
    <scope>NUCLEOTIDE SEQUENCE [LARGE SCALE GENOMIC DNA]</scope>
    <source>
        <strain evidence="3 4">NPDC049639</strain>
    </source>
</reference>
<dbReference type="PANTHER" id="PTHR35174">
    <property type="entry name" value="BLL7171 PROTEIN-RELATED"/>
    <property type="match status" value="1"/>
</dbReference>
<gene>
    <name evidence="3" type="ORF">ACIB24_03305</name>
</gene>
<dbReference type="Proteomes" id="UP001612915">
    <property type="component" value="Unassembled WGS sequence"/>
</dbReference>
<comment type="caution">
    <text evidence="3">The sequence shown here is derived from an EMBL/GenBank/DDBJ whole genome shotgun (WGS) entry which is preliminary data.</text>
</comment>
<sequence length="124" mass="13393">MPQYLFGVMHGDEISWPEGVTFQQVMDDVDAFNKRITDEKRWVFGGGLMPLSASTVVSNENPGGPVITDGPYIETKEYMGGFWILEAADLDDALKLAADASAACHGPIEVRPLQAEPPADPAQA</sequence>
<dbReference type="Pfam" id="PF03795">
    <property type="entry name" value="YCII"/>
    <property type="match status" value="1"/>
</dbReference>
<evidence type="ECO:0000256" key="1">
    <source>
        <dbReference type="ARBA" id="ARBA00007689"/>
    </source>
</evidence>
<evidence type="ECO:0000313" key="4">
    <source>
        <dbReference type="Proteomes" id="UP001612915"/>
    </source>
</evidence>
<evidence type="ECO:0000259" key="2">
    <source>
        <dbReference type="Pfam" id="PF03795"/>
    </source>
</evidence>
<organism evidence="3 4">
    <name type="scientific">Spongisporangium articulatum</name>
    <dbReference type="NCBI Taxonomy" id="3362603"/>
    <lineage>
        <taxon>Bacteria</taxon>
        <taxon>Bacillati</taxon>
        <taxon>Actinomycetota</taxon>
        <taxon>Actinomycetes</taxon>
        <taxon>Kineosporiales</taxon>
        <taxon>Kineosporiaceae</taxon>
        <taxon>Spongisporangium</taxon>
    </lineage>
</organism>
<dbReference type="Gene3D" id="3.30.70.1060">
    <property type="entry name" value="Dimeric alpha+beta barrel"/>
    <property type="match status" value="1"/>
</dbReference>
<dbReference type="InterPro" id="IPR011008">
    <property type="entry name" value="Dimeric_a/b-barrel"/>
</dbReference>
<proteinExistence type="inferred from homology"/>
<keyword evidence="4" id="KW-1185">Reference proteome</keyword>
<dbReference type="RefSeq" id="WP_398275111.1">
    <property type="nucleotide sequence ID" value="NZ_JBITLV010000001.1"/>
</dbReference>
<feature type="domain" description="YCII-related" evidence="2">
    <location>
        <begin position="23"/>
        <end position="113"/>
    </location>
</feature>
<dbReference type="InterPro" id="IPR005545">
    <property type="entry name" value="YCII"/>
</dbReference>
<dbReference type="SUPFAM" id="SSF54909">
    <property type="entry name" value="Dimeric alpha+beta barrel"/>
    <property type="match status" value="1"/>
</dbReference>
<evidence type="ECO:0000313" key="3">
    <source>
        <dbReference type="EMBL" id="MFI7586085.1"/>
    </source>
</evidence>
<dbReference type="EMBL" id="JBITLV010000001">
    <property type="protein sequence ID" value="MFI7586085.1"/>
    <property type="molecule type" value="Genomic_DNA"/>
</dbReference>
<comment type="similarity">
    <text evidence="1">Belongs to the YciI family.</text>
</comment>